<reference evidence="1" key="1">
    <citation type="submission" date="2009-11" db="EMBL/GenBank/DDBJ databases">
        <authorList>
            <consortium name="The Broad Institute Genome Sequencing Platform"/>
            <person name="Ward D."/>
            <person name="Feldgarden M."/>
            <person name="Earl A."/>
            <person name="Young S.K."/>
            <person name="Zeng Q."/>
            <person name="Koehrsen M."/>
            <person name="Alvarado L."/>
            <person name="Berlin A."/>
            <person name="Bochicchio J."/>
            <person name="Borenstein D."/>
            <person name="Chapman S.B."/>
            <person name="Chen Z."/>
            <person name="Engels R."/>
            <person name="Freedman E."/>
            <person name="Gellesch M."/>
            <person name="Goldberg J."/>
            <person name="Griggs A."/>
            <person name="Gujja S."/>
            <person name="Heilman E."/>
            <person name="Heiman D."/>
            <person name="Hepburn T."/>
            <person name="Howarth C."/>
            <person name="Jen D."/>
            <person name="Larson L."/>
            <person name="Lewis B."/>
            <person name="Mehta T."/>
            <person name="Park D."/>
            <person name="Pearson M."/>
            <person name="Roberts A."/>
            <person name="Saif S."/>
            <person name="Shea T."/>
            <person name="Shenoy N."/>
            <person name="Sisk P."/>
            <person name="Stolte C."/>
            <person name="Sykes S."/>
            <person name="Thomson T."/>
            <person name="Walk T."/>
            <person name="White J."/>
            <person name="Yandava C."/>
            <person name="Izard J."/>
            <person name="Baranova O.V."/>
            <person name="Blanton J.M."/>
            <person name="Tanner A.C."/>
            <person name="Dewhirst F.E."/>
            <person name="Haas B."/>
            <person name="Nusbaum C."/>
            <person name="Birren B."/>
        </authorList>
    </citation>
    <scope>NUCLEOTIDE SEQUENCE [LARGE SCALE GENOMIC DNA]</scope>
    <source>
        <strain evidence="1">1-1 BBBD Race 1</strain>
    </source>
</reference>
<dbReference type="AlphaFoldDB" id="A0A180H1T9"/>
<keyword evidence="3" id="KW-1185">Reference proteome</keyword>
<proteinExistence type="predicted"/>
<reference evidence="2 3" key="3">
    <citation type="journal article" date="2017" name="G3 (Bethesda)">
        <title>Comparative analysis highlights variable genome content of wheat rusts and divergence of the mating loci.</title>
        <authorList>
            <person name="Cuomo C.A."/>
            <person name="Bakkeren G."/>
            <person name="Khalil H.B."/>
            <person name="Panwar V."/>
            <person name="Joly D."/>
            <person name="Linning R."/>
            <person name="Sakthikumar S."/>
            <person name="Song X."/>
            <person name="Adiconis X."/>
            <person name="Fan L."/>
            <person name="Goldberg J.M."/>
            <person name="Levin J.Z."/>
            <person name="Young S."/>
            <person name="Zeng Q."/>
            <person name="Anikster Y."/>
            <person name="Bruce M."/>
            <person name="Wang M."/>
            <person name="Yin C."/>
            <person name="McCallum B."/>
            <person name="Szabo L.J."/>
            <person name="Hulbert S."/>
            <person name="Chen X."/>
            <person name="Fellers J.P."/>
        </authorList>
    </citation>
    <scope>NUCLEOTIDE SEQUENCE</scope>
    <source>
        <strain evidence="2">isolate 1-1 / race 1 (BBBD)</strain>
        <strain evidence="3">Isolate 1-1 / race 1 (BBBD)</strain>
    </source>
</reference>
<organism evidence="1">
    <name type="scientific">Puccinia triticina (isolate 1-1 / race 1 (BBBD))</name>
    <name type="common">Brown leaf rust fungus</name>
    <dbReference type="NCBI Taxonomy" id="630390"/>
    <lineage>
        <taxon>Eukaryota</taxon>
        <taxon>Fungi</taxon>
        <taxon>Dikarya</taxon>
        <taxon>Basidiomycota</taxon>
        <taxon>Pucciniomycotina</taxon>
        <taxon>Pucciniomycetes</taxon>
        <taxon>Pucciniales</taxon>
        <taxon>Pucciniaceae</taxon>
        <taxon>Puccinia</taxon>
    </lineage>
</organism>
<dbReference type="OrthoDB" id="10543986at2759"/>
<evidence type="ECO:0000313" key="1">
    <source>
        <dbReference type="EMBL" id="OAV98986.1"/>
    </source>
</evidence>
<evidence type="ECO:0000313" key="3">
    <source>
        <dbReference type="Proteomes" id="UP000005240"/>
    </source>
</evidence>
<dbReference type="EMBL" id="ADAS02000004">
    <property type="protein sequence ID" value="OAV98986.1"/>
    <property type="molecule type" value="Genomic_DNA"/>
</dbReference>
<dbReference type="VEuPathDB" id="FungiDB:PTTG_25422"/>
<reference evidence="1" key="2">
    <citation type="submission" date="2016-05" db="EMBL/GenBank/DDBJ databases">
        <title>Comparative analysis highlights variable genome content of wheat rusts and divergence of the mating loci.</title>
        <authorList>
            <person name="Cuomo C.A."/>
            <person name="Bakkeren G."/>
            <person name="Szabo L."/>
            <person name="Khalil H."/>
            <person name="Joly D."/>
            <person name="Goldberg J."/>
            <person name="Young S."/>
            <person name="Zeng Q."/>
            <person name="Fellers J."/>
        </authorList>
    </citation>
    <scope>NUCLEOTIDE SEQUENCE [LARGE SCALE GENOMIC DNA]</scope>
    <source>
        <strain evidence="1">1-1 BBBD Race 1</strain>
    </source>
</reference>
<dbReference type="Proteomes" id="UP000005240">
    <property type="component" value="Unassembled WGS sequence"/>
</dbReference>
<accession>A0A180H1T9</accession>
<evidence type="ECO:0000313" key="2">
    <source>
        <dbReference type="EnsemblFungi" id="PTTG_25422-t43_1-p1"/>
    </source>
</evidence>
<protein>
    <submittedName>
        <fullName evidence="1 2">Uncharacterized protein</fullName>
    </submittedName>
</protein>
<sequence>MIAPRAISGLSTFRMNTNWQHAASTILFIVFHCTYFIGKTHEEVIPFACSGVEASDGMATAPQTAMTHGPAYVAYVPGEEQRTKDGVLFPESRRAYIPSSKANRDSSSHIDTKAVLEANQPISEEDLISKDKSLSQLQKAVIKLEAAASADADLPKIRKDNLQEHENFQLLQIDWKDRFISQYRKEGTPDDLEKLQTQFHINGNPRLLIALLRSSEQVARETKVRPEGWWSKLMDFIRYFFKRDEWIQDRAALQLNKIRRGLKESHVTSANERILTAINRLSISRRKGPNFSEREIQMIENLSHDSSHLTAEDEALITEIANENFAKRTMKKIKNLQEVYSSAMEKTPAATREVILGALNHFEAMAQRGKEWNYREERKLFEILEKMKDMNDAPRRLFRNKQIRSAFPVLNMSSRIAPEEKEVWEQLSRFWEEKKLGPAATGLTLKEFYSEKQMQIVRQHAAQFDEKFEETLKTAKSIKLEQSYLDEIGKIENYIRKEETEQGKYELASTALQLMRYRNIAPRIARKGEGYFDSSKEFDVPNVKGFSKKEVENLAIEQLIIKSSNIPIHLVQITNTLLTGNEIHLVGYESQFENLKNHFTKNEVQQIRELIKLSGDDEKFTRRNKICTAFENFNQGKCEVRI</sequence>
<name>A0A180H1T9_PUCT1</name>
<gene>
    <name evidence="1" type="ORF">PTTG_25422</name>
</gene>
<reference evidence="2" key="4">
    <citation type="submission" date="2025-05" db="UniProtKB">
        <authorList>
            <consortium name="EnsemblFungi"/>
        </authorList>
    </citation>
    <scope>IDENTIFICATION</scope>
    <source>
        <strain evidence="2">isolate 1-1 / race 1 (BBBD)</strain>
    </source>
</reference>
<dbReference type="EnsemblFungi" id="PTTG_25422-t43_1">
    <property type="protein sequence ID" value="PTTG_25422-t43_1-p1"/>
    <property type="gene ID" value="PTTG_25422"/>
</dbReference>